<dbReference type="Gene3D" id="1.25.40.440">
    <property type="entry name" value="Nucleoporin, helical domain, central subdomain"/>
    <property type="match status" value="1"/>
</dbReference>
<evidence type="ECO:0000256" key="3">
    <source>
        <dbReference type="ARBA" id="ARBA00022448"/>
    </source>
</evidence>
<protein>
    <submittedName>
        <fullName evidence="8">Nucleoporin</fullName>
    </submittedName>
</protein>
<dbReference type="InParanoid" id="A0A0H2RQY6"/>
<feature type="domain" description="Nucleoporin Nup133/Nup155-like N-terminal" evidence="7">
    <location>
        <begin position="93"/>
        <end position="570"/>
    </location>
</feature>
<dbReference type="GO" id="GO:0044611">
    <property type="term" value="C:nuclear pore inner ring"/>
    <property type="evidence" value="ECO:0007669"/>
    <property type="project" value="TreeGrafter"/>
</dbReference>
<feature type="domain" description="Nucleoporin Nup133/Nup155-like C-terminal" evidence="6">
    <location>
        <begin position="678"/>
        <end position="1336"/>
    </location>
</feature>
<dbReference type="InterPro" id="IPR011047">
    <property type="entry name" value="Quinoprotein_ADH-like_sf"/>
</dbReference>
<evidence type="ECO:0000256" key="1">
    <source>
        <dbReference type="ARBA" id="ARBA00004123"/>
    </source>
</evidence>
<proteinExistence type="inferred from homology"/>
<dbReference type="SUPFAM" id="SSF50998">
    <property type="entry name" value="Quinoprotein alcohol dehydrogenase-like"/>
    <property type="match status" value="1"/>
</dbReference>
<comment type="similarity">
    <text evidence="2">Belongs to the non-repetitive/WGA-negative nucleoporin family.</text>
</comment>
<keyword evidence="4" id="KW-0539">Nucleus</keyword>
<dbReference type="InterPro" id="IPR007187">
    <property type="entry name" value="Nucleoporin_Nup133/Nup155_C"/>
</dbReference>
<reference evidence="8 9" key="1">
    <citation type="submission" date="2015-04" db="EMBL/GenBank/DDBJ databases">
        <title>Complete genome sequence of Schizopora paradoxa KUC8140, a cosmopolitan wood degrader in East Asia.</title>
        <authorList>
            <consortium name="DOE Joint Genome Institute"/>
            <person name="Min B."/>
            <person name="Park H."/>
            <person name="Jang Y."/>
            <person name="Kim J.-J."/>
            <person name="Kim K.H."/>
            <person name="Pangilinan J."/>
            <person name="Lipzen A."/>
            <person name="Riley R."/>
            <person name="Grigoriev I.V."/>
            <person name="Spatafora J.W."/>
            <person name="Choi I.-G."/>
        </authorList>
    </citation>
    <scope>NUCLEOTIDE SEQUENCE [LARGE SCALE GENOMIC DNA]</scope>
    <source>
        <strain evidence="8 9">KUC8140</strain>
    </source>
</reference>
<dbReference type="GO" id="GO:0006606">
    <property type="term" value="P:protein import into nucleus"/>
    <property type="evidence" value="ECO:0007669"/>
    <property type="project" value="TreeGrafter"/>
</dbReference>
<feature type="region of interest" description="Disordered" evidence="5">
    <location>
        <begin position="421"/>
        <end position="440"/>
    </location>
</feature>
<organism evidence="8 9">
    <name type="scientific">Schizopora paradoxa</name>
    <dbReference type="NCBI Taxonomy" id="27342"/>
    <lineage>
        <taxon>Eukaryota</taxon>
        <taxon>Fungi</taxon>
        <taxon>Dikarya</taxon>
        <taxon>Basidiomycota</taxon>
        <taxon>Agaricomycotina</taxon>
        <taxon>Agaricomycetes</taxon>
        <taxon>Hymenochaetales</taxon>
        <taxon>Schizoporaceae</taxon>
        <taxon>Schizopora</taxon>
    </lineage>
</organism>
<dbReference type="Proteomes" id="UP000053477">
    <property type="component" value="Unassembled WGS sequence"/>
</dbReference>
<dbReference type="GO" id="GO:0000972">
    <property type="term" value="P:transcription-dependent tethering of RNA polymerase II gene DNA at nuclear periphery"/>
    <property type="evidence" value="ECO:0007669"/>
    <property type="project" value="TreeGrafter"/>
</dbReference>
<dbReference type="PANTHER" id="PTHR10350:SF6">
    <property type="entry name" value="NUCLEAR PORE COMPLEX PROTEIN NUP155"/>
    <property type="match status" value="1"/>
</dbReference>
<dbReference type="PANTHER" id="PTHR10350">
    <property type="entry name" value="NUCLEAR PORE COMPLEX PROTEIN NUP155"/>
    <property type="match status" value="1"/>
</dbReference>
<name>A0A0H2RQY6_9AGAM</name>
<accession>A0A0H2RQY6</accession>
<dbReference type="GO" id="GO:0036228">
    <property type="term" value="P:protein localization to nuclear inner membrane"/>
    <property type="evidence" value="ECO:0007669"/>
    <property type="project" value="TreeGrafter"/>
</dbReference>
<dbReference type="InterPro" id="IPR042538">
    <property type="entry name" value="Nucleoporin_Nup155_C_3"/>
</dbReference>
<dbReference type="Pfam" id="PF08801">
    <property type="entry name" value="Nucleoporin_N"/>
    <property type="match status" value="1"/>
</dbReference>
<sequence>MALASSLHGVRPLGGFQNDASSTFGPSGSKGRNSAPRPSPLDLPTLQQASRVLQEQFVKDAQSVPDLGDMLTIPGGQSSASYTIFPGDYRVPFQKRTHVGIPSVLWEHFQSSKFVCHMGVIPEIERAWITLDHKLFLWDYIEGQELSSFVDQPEVITHVALVHPKPGVFIDEITSLLVICTPVTVILLGASCRSVTGQDNRTHKQISLYATDMSVSTDGIEMTSVAGTDDGRIFMCGLGDGNLYELHYQEKEVWFGKRFHLINHTASGVPTFIPLLRTSQNEERITSLIADRARACLYSLSENNWISVWKLEPNKGIRKVQTLSNLHKLALDKAPGAPALAQGLRLLSIHVIDQRESKNGVHLVALSSNGIRLYFSSAPSGYGYGYGTGAYGQSSDGRQLQLVHVRLPPINLLHPDEQLQSRSRLPGSAPGQAPVPQQSGRSCIVSNLSTSMYCDGLLLAAQPSDVDGKDFILGVSPDLSRIGSLNQAHPSIAPQPQAALYGSVATARPPLTEQAALLYVEGTIWAIARSTAPSRSSGKGAAPEPFATNELATQFSEPHQEFVIVTNVGISFLVKRRVLDYLKDALEEVNIEGSLQPLIEFRESYGRDQTCAMLLALASGNTFLASERSNFSVYNEVVNLNADIATVAKQAFYDLGDRPIWVDRGYATSDGQGNVLFSGRREGLALYISRLVRPIWRTKITKPGPTGQTANLADTLLVNVQRNLYALKVFLDRNPQLFVSAPGEQMGSRQNNDQDAWKIENSSFSQLQSLLTRTLEAISFVLLLIDYHVEDLTSQCDKDTQTMLSNMTFEELITTQNGLHVSRALVNVIINRQIGQQISIDTVSEILQQRCGSFCSADDVMLYKAQENVRKASDIRDPNEKQNVLGESLRLYSRAAEVISLERLREICGDYQHLNFSKGAVDLPLACAAALDPDNVSAEFWAAGAPPGDASRTDLLAKRFNCYDLVLDSLSVFDEQVSKNPTLQGAEDVRSRAYDVAFSSEDALFHSRLYDWMVGRGMTDALLEIRPPYLESHLMREPTSAENYQLLWQLYVKNGQYLKSAEVLAALAKSSEFHVPLESRLEYLTLAVSNAKSHPVSAGGRHENAIAFLTELEDQLEVTQVQVEVYQILRGRINEPGEVGQKVQALQSRLFNITEIYQFYAEPFDLPSIKLLVLHVSDHRDEAVVRPIWSEIIEEAERDGTPDQQADKIASSVMNFGRRFYPSESAFPLQYVSTLVVKFALTNKGVRPSGWAPRLFKECGVPYPEIWDVFHEMYEAQVPPFNEQENVQAISSDIAVLLKDWVEDARNPQSRASQGDFPVDLLDRTIGKYIEELDPGRKETRSVFEDVKRQLRRYW</sequence>
<evidence type="ECO:0000313" key="9">
    <source>
        <dbReference type="Proteomes" id="UP000053477"/>
    </source>
</evidence>
<dbReference type="Gene3D" id="1.25.40.450">
    <property type="entry name" value="Nucleoporin, helical domain, N-terminal subdomain"/>
    <property type="match status" value="1"/>
</dbReference>
<dbReference type="InterPro" id="IPR004870">
    <property type="entry name" value="Nucleoporin_Nup155"/>
</dbReference>
<evidence type="ECO:0000256" key="5">
    <source>
        <dbReference type="SAM" id="MobiDB-lite"/>
    </source>
</evidence>
<dbReference type="GO" id="GO:0006405">
    <property type="term" value="P:RNA export from nucleus"/>
    <property type="evidence" value="ECO:0007669"/>
    <property type="project" value="TreeGrafter"/>
</dbReference>
<evidence type="ECO:0000256" key="2">
    <source>
        <dbReference type="ARBA" id="ARBA00007373"/>
    </source>
</evidence>
<dbReference type="InterPro" id="IPR042537">
    <property type="entry name" value="Nucleoporin_Nup155_C_2"/>
</dbReference>
<keyword evidence="3" id="KW-0813">Transport</keyword>
<evidence type="ECO:0000256" key="4">
    <source>
        <dbReference type="ARBA" id="ARBA00023242"/>
    </source>
</evidence>
<dbReference type="FunFam" id="1.25.40.440:FF:000001">
    <property type="entry name" value="Nuclear pore complex subunit"/>
    <property type="match status" value="1"/>
</dbReference>
<evidence type="ECO:0000259" key="6">
    <source>
        <dbReference type="Pfam" id="PF03177"/>
    </source>
</evidence>
<dbReference type="Gene3D" id="1.20.58.1780">
    <property type="match status" value="1"/>
</dbReference>
<evidence type="ECO:0000313" key="8">
    <source>
        <dbReference type="EMBL" id="KLO13977.1"/>
    </source>
</evidence>
<gene>
    <name evidence="8" type="ORF">SCHPADRAFT_996983</name>
</gene>
<dbReference type="Gene3D" id="1.20.120.1880">
    <property type="entry name" value="Nucleoporin, helical C-terminal domain"/>
    <property type="match status" value="1"/>
</dbReference>
<evidence type="ECO:0000259" key="7">
    <source>
        <dbReference type="Pfam" id="PF08801"/>
    </source>
</evidence>
<dbReference type="InterPro" id="IPR042533">
    <property type="entry name" value="Nucleoporin_Nup155_C_1"/>
</dbReference>
<feature type="compositionally biased region" description="Polar residues" evidence="5">
    <location>
        <begin position="18"/>
        <end position="32"/>
    </location>
</feature>
<keyword evidence="9" id="KW-1185">Reference proteome</keyword>
<comment type="subcellular location">
    <subcellularLocation>
        <location evidence="1">Nucleus</location>
    </subcellularLocation>
</comment>
<feature type="region of interest" description="Disordered" evidence="5">
    <location>
        <begin position="14"/>
        <end position="43"/>
    </location>
</feature>
<dbReference type="GO" id="GO:0017056">
    <property type="term" value="F:structural constituent of nuclear pore"/>
    <property type="evidence" value="ECO:0007669"/>
    <property type="project" value="InterPro"/>
</dbReference>
<dbReference type="InterPro" id="IPR014908">
    <property type="entry name" value="Nucleoporin_Nup133/Nup155_N"/>
</dbReference>
<dbReference type="OrthoDB" id="338970at2759"/>
<dbReference type="Pfam" id="PF03177">
    <property type="entry name" value="Nucleoporin_C"/>
    <property type="match status" value="1"/>
</dbReference>
<dbReference type="STRING" id="27342.A0A0H2RQY6"/>
<dbReference type="FunCoup" id="A0A0H2RQY6">
    <property type="interactions" value="877"/>
</dbReference>
<dbReference type="EMBL" id="KQ085951">
    <property type="protein sequence ID" value="KLO13977.1"/>
    <property type="molecule type" value="Genomic_DNA"/>
</dbReference>